<reference evidence="5 6" key="1">
    <citation type="journal article" date="2015" name="Genome Biol. Evol.">
        <title>Comparative Genomics of a Bacterivorous Green Alga Reveals Evolutionary Causalities and Consequences of Phago-Mixotrophic Mode of Nutrition.</title>
        <authorList>
            <person name="Burns J.A."/>
            <person name="Paasch A."/>
            <person name="Narechania A."/>
            <person name="Kim E."/>
        </authorList>
    </citation>
    <scope>NUCLEOTIDE SEQUENCE [LARGE SCALE GENOMIC DNA]</scope>
    <source>
        <strain evidence="5 6">PLY_AMNH</strain>
    </source>
</reference>
<name>A0AAE0BLG5_9CHLO</name>
<evidence type="ECO:0000256" key="1">
    <source>
        <dbReference type="ARBA" id="ARBA00004123"/>
    </source>
</evidence>
<feature type="domain" description="Chromo" evidence="4">
    <location>
        <begin position="47"/>
        <end position="106"/>
    </location>
</feature>
<gene>
    <name evidence="5" type="ORF">CYMTET_52052</name>
</gene>
<proteinExistence type="predicted"/>
<dbReference type="InterPro" id="IPR000953">
    <property type="entry name" value="Chromo/chromo_shadow_dom"/>
</dbReference>
<dbReference type="GO" id="GO:0005634">
    <property type="term" value="C:nucleus"/>
    <property type="evidence" value="ECO:0007669"/>
    <property type="project" value="UniProtKB-SubCell"/>
</dbReference>
<dbReference type="EMBL" id="LGRX02034403">
    <property type="protein sequence ID" value="KAK3237904.1"/>
    <property type="molecule type" value="Genomic_DNA"/>
</dbReference>
<comment type="subcellular location">
    <subcellularLocation>
        <location evidence="1">Nucleus</location>
    </subcellularLocation>
</comment>
<accession>A0AAE0BLG5</accession>
<dbReference type="PANTHER" id="PTHR22812">
    <property type="entry name" value="CHROMOBOX PROTEIN"/>
    <property type="match status" value="1"/>
</dbReference>
<evidence type="ECO:0000256" key="2">
    <source>
        <dbReference type="ARBA" id="ARBA00023242"/>
    </source>
</evidence>
<evidence type="ECO:0000313" key="6">
    <source>
        <dbReference type="Proteomes" id="UP001190700"/>
    </source>
</evidence>
<dbReference type="AlphaFoldDB" id="A0AAE0BLG5"/>
<evidence type="ECO:0000259" key="4">
    <source>
        <dbReference type="PROSITE" id="PS50013"/>
    </source>
</evidence>
<protein>
    <recommendedName>
        <fullName evidence="4">Chromo domain-containing protein</fullName>
    </recommendedName>
</protein>
<dbReference type="InterPro" id="IPR023780">
    <property type="entry name" value="Chromo_domain"/>
</dbReference>
<dbReference type="SUPFAM" id="SSF54160">
    <property type="entry name" value="Chromo domain-like"/>
    <property type="match status" value="1"/>
</dbReference>
<dbReference type="Proteomes" id="UP001190700">
    <property type="component" value="Unassembled WGS sequence"/>
</dbReference>
<feature type="region of interest" description="Disordered" evidence="3">
    <location>
        <begin position="99"/>
        <end position="138"/>
    </location>
</feature>
<keyword evidence="6" id="KW-1185">Reference proteome</keyword>
<dbReference type="InterPro" id="IPR016197">
    <property type="entry name" value="Chromo-like_dom_sf"/>
</dbReference>
<dbReference type="InterPro" id="IPR051219">
    <property type="entry name" value="Heterochromatin_chromo-domain"/>
</dbReference>
<sequence>MGRGRGVGPKRRKPSDTDVVLVAQGKGPVKRTQKNPYDFTGSDNVTFKVREIKAEATQKGKPVWLIGWEGYDDKADTWEPIEHLAGYEQDIAAFRKSQEEEAALAAKNPQTTKQKRKRSEGGEGEVSTSGGEAEDGWIEGKAPKRIKSLCANSQDSHHIPGSTGVRICGSESVFGASTTRSTDCLLGIAFVMTRKRARTQYAGREVSRQRLAYATVPGVMPVPKGTYLERELPQHCFMEGGEDCLNDELEDTDSESVADDMEHDELCKPPQGNAFNNVDLQDYLIFPPPTPHAGVAPSSPSVDSFSEDVANKDPSLEQSLLDVLCAESGHESLGDDSVNEECFRQRLTYATVPGVMPVPKGTYLERELPQHCFMEGGEDCLNDELEDTDSESVADDMEHDELCKPPQGNAFNNVDLQDYLIFPPPTPHAGVAPSSPSVDSFSEDVANKDPSLEQSLLDVLCAESGHESLGDDSVNEECFRQRLAYATVPGVMPVPKGTYLERELPQHCFMEGGEDCLNDELEDTDSESMADDMEHDELCKPPQGNAFNNVDLQDYLIFPPPTPHAESGHESLGDDSVNEECFRQRLTYATVPGVMPVPSLTVLTPFAAEYCAVIAAPSAQETSLAFPASSAPTHRHIFKSVRFRIMFCHRMLVSNKTVDELFSFEGICLHHAKLNDKKQPWLVWESGARAMSPTEKRKAACGDRAVVPRILEPRFQPQTDRKSVTKRLLNNCTCYRTDVTASLIHPEGRQAVPLFDELERLITYFVKRNPEYGHRQYSGLSKEECEAYKKMIIDNVSTSEHNLAEMKKNLQDIALIDDLDETYKSMRKKRPETQSA</sequence>
<organism evidence="5 6">
    <name type="scientific">Cymbomonas tetramitiformis</name>
    <dbReference type="NCBI Taxonomy" id="36881"/>
    <lineage>
        <taxon>Eukaryota</taxon>
        <taxon>Viridiplantae</taxon>
        <taxon>Chlorophyta</taxon>
        <taxon>Pyramimonadophyceae</taxon>
        <taxon>Pyramimonadales</taxon>
        <taxon>Pyramimonadaceae</taxon>
        <taxon>Cymbomonas</taxon>
    </lineage>
</organism>
<evidence type="ECO:0000256" key="3">
    <source>
        <dbReference type="SAM" id="MobiDB-lite"/>
    </source>
</evidence>
<evidence type="ECO:0000313" key="5">
    <source>
        <dbReference type="EMBL" id="KAK3237904.1"/>
    </source>
</evidence>
<comment type="caution">
    <text evidence="5">The sequence shown here is derived from an EMBL/GenBank/DDBJ whole genome shotgun (WGS) entry which is preliminary data.</text>
</comment>
<dbReference type="PROSITE" id="PS50013">
    <property type="entry name" value="CHROMO_2"/>
    <property type="match status" value="1"/>
</dbReference>
<keyword evidence="2" id="KW-0539">Nucleus</keyword>
<dbReference type="CDD" id="cd00024">
    <property type="entry name" value="CD_CSD"/>
    <property type="match status" value="1"/>
</dbReference>
<dbReference type="Gene3D" id="2.40.50.40">
    <property type="match status" value="1"/>
</dbReference>
<dbReference type="Pfam" id="PF00385">
    <property type="entry name" value="Chromo"/>
    <property type="match status" value="1"/>
</dbReference>